<sequence length="74" mass="8974">MGTLGRYSQRLLKLFLENNENTEDDEKYYIGAEIKKTMAKIIYYYDLQERKKDDELTQAIVEIFRKNRKIYGTR</sequence>
<name>A0ABT9Y479_9FIRM</name>
<accession>A0ABT9Y479</accession>
<proteinExistence type="predicted"/>
<keyword evidence="2" id="KW-1185">Reference proteome</keyword>
<protein>
    <submittedName>
        <fullName evidence="1">Uncharacterized protein</fullName>
    </submittedName>
</protein>
<gene>
    <name evidence="1" type="ORF">J2S01_000138</name>
</gene>
<dbReference type="RefSeq" id="WP_307222301.1">
    <property type="nucleotide sequence ID" value="NZ_JAUSUE010000001.1"/>
</dbReference>
<organism evidence="1 2">
    <name type="scientific">Pectinatus haikarae</name>
    <dbReference type="NCBI Taxonomy" id="349096"/>
    <lineage>
        <taxon>Bacteria</taxon>
        <taxon>Bacillati</taxon>
        <taxon>Bacillota</taxon>
        <taxon>Negativicutes</taxon>
        <taxon>Selenomonadales</taxon>
        <taxon>Selenomonadaceae</taxon>
        <taxon>Pectinatus</taxon>
    </lineage>
</organism>
<comment type="caution">
    <text evidence="1">The sequence shown here is derived from an EMBL/GenBank/DDBJ whole genome shotgun (WGS) entry which is preliminary data.</text>
</comment>
<reference evidence="1 2" key="1">
    <citation type="submission" date="2023-07" db="EMBL/GenBank/DDBJ databases">
        <title>Genomic Encyclopedia of Type Strains, Phase IV (KMG-IV): sequencing the most valuable type-strain genomes for metagenomic binning, comparative biology and taxonomic classification.</title>
        <authorList>
            <person name="Goeker M."/>
        </authorList>
    </citation>
    <scope>NUCLEOTIDE SEQUENCE [LARGE SCALE GENOMIC DNA]</scope>
    <source>
        <strain evidence="1 2">DSM 16980</strain>
    </source>
</reference>
<dbReference type="Proteomes" id="UP001239167">
    <property type="component" value="Unassembled WGS sequence"/>
</dbReference>
<evidence type="ECO:0000313" key="1">
    <source>
        <dbReference type="EMBL" id="MDQ0202453.1"/>
    </source>
</evidence>
<dbReference type="EMBL" id="JAUSUE010000001">
    <property type="protein sequence ID" value="MDQ0202453.1"/>
    <property type="molecule type" value="Genomic_DNA"/>
</dbReference>
<evidence type="ECO:0000313" key="2">
    <source>
        <dbReference type="Proteomes" id="UP001239167"/>
    </source>
</evidence>